<evidence type="ECO:0000313" key="1">
    <source>
        <dbReference type="EMBL" id="QOY88187.1"/>
    </source>
</evidence>
<organism evidence="1 2">
    <name type="scientific">Paludibaculum fermentans</name>
    <dbReference type="NCBI Taxonomy" id="1473598"/>
    <lineage>
        <taxon>Bacteria</taxon>
        <taxon>Pseudomonadati</taxon>
        <taxon>Acidobacteriota</taxon>
        <taxon>Terriglobia</taxon>
        <taxon>Bryobacterales</taxon>
        <taxon>Bryobacteraceae</taxon>
        <taxon>Paludibaculum</taxon>
    </lineage>
</organism>
<dbReference type="RefSeq" id="WP_194449850.1">
    <property type="nucleotide sequence ID" value="NZ_CP063849.1"/>
</dbReference>
<sequence length="206" mass="22727">METTPVVFDAARPIALQLRTPTGLKTVRVRFPNDEEWIERQRKRKVIVKQLGRGVSETTIPNSEDADAALLTKIRVPEENAPEVDAFEASRVIEQLSQAEVDDVVQVGDAFRVTLRVLGGTVTHLLKMPSAKDVFEYRRGFARVLDLPYNRQELIINLAPAGALFKRLAQTAEGYAGEVPVIHQAVAVKAAIDALDAAFQETADPN</sequence>
<protein>
    <submittedName>
        <fullName evidence="1">Uncharacterized protein</fullName>
    </submittedName>
</protein>
<proteinExistence type="predicted"/>
<dbReference type="Proteomes" id="UP000593892">
    <property type="component" value="Chromosome"/>
</dbReference>
<dbReference type="EMBL" id="CP063849">
    <property type="protein sequence ID" value="QOY88187.1"/>
    <property type="molecule type" value="Genomic_DNA"/>
</dbReference>
<name>A0A7S7NQY5_PALFE</name>
<dbReference type="KEGG" id="pfer:IRI77_36540"/>
<dbReference type="AlphaFoldDB" id="A0A7S7NQY5"/>
<keyword evidence="2" id="KW-1185">Reference proteome</keyword>
<accession>A0A7S7NQY5</accession>
<gene>
    <name evidence="1" type="ORF">IRI77_36540</name>
</gene>
<reference evidence="1 2" key="1">
    <citation type="submission" date="2020-10" db="EMBL/GenBank/DDBJ databases">
        <title>Complete genome sequence of Paludibaculum fermentans P105T, a facultatively anaerobic acidobacterium capable of dissimilatory Fe(III) reduction.</title>
        <authorList>
            <person name="Dedysh S.N."/>
            <person name="Beletsky A.V."/>
            <person name="Kulichevskaya I.S."/>
            <person name="Mardanov A.V."/>
            <person name="Ravin N.V."/>
        </authorList>
    </citation>
    <scope>NUCLEOTIDE SEQUENCE [LARGE SCALE GENOMIC DNA]</scope>
    <source>
        <strain evidence="1 2">P105</strain>
    </source>
</reference>
<evidence type="ECO:0000313" key="2">
    <source>
        <dbReference type="Proteomes" id="UP000593892"/>
    </source>
</evidence>